<keyword evidence="1" id="KW-0614">Plasmid</keyword>
<reference evidence="1 2" key="1">
    <citation type="submission" date="2020-12" db="EMBL/GenBank/DDBJ databases">
        <title>Genome sequence of clinical Mycobacterium intracellulare strains.</title>
        <authorList>
            <person name="Tateishi Y."/>
            <person name="Matsumoto S."/>
            <person name="Fukushima Y."/>
            <person name="Nakajima C."/>
            <person name="Suzuki Y."/>
        </authorList>
    </citation>
    <scope>NUCLEOTIDE SEQUENCE [LARGE SCALE GENOMIC DNA]</scope>
    <source>
        <strain evidence="1 2">M018</strain>
        <plasmid evidence="1 2">pM018</plasmid>
    </source>
</reference>
<name>A0A7R7MYW1_MYCIT</name>
<proteinExistence type="predicted"/>
<dbReference type="AlphaFoldDB" id="A0A7R7MYW1"/>
<accession>A0A7R7MYW1</accession>
<dbReference type="InterPro" id="IPR039452">
    <property type="entry name" value="DUF5403"/>
</dbReference>
<dbReference type="Proteomes" id="UP000595205">
    <property type="component" value="Plasmid pM018"/>
</dbReference>
<gene>
    <name evidence="1" type="ORF">MINTM018_52910</name>
</gene>
<evidence type="ECO:0000313" key="1">
    <source>
        <dbReference type="EMBL" id="BCP02522.1"/>
    </source>
</evidence>
<dbReference type="RefSeq" id="WP_202349069.1">
    <property type="nucleotide sequence ID" value="NZ_AP024256.1"/>
</dbReference>
<sequence length="120" mass="12763">MVELISEKAMNTVVSHLGEVKGKVHDEARGIAEAAKAILEEARASTRWHKIIGPSHLTNVDSSQGEVDAFANLNAPNPMAIEFGHEPSGVFGPGGRYGDTKTKAPEGLYILHKASGFGLE</sequence>
<organism evidence="1 2">
    <name type="scientific">Mycobacterium intracellulare</name>
    <dbReference type="NCBI Taxonomy" id="1767"/>
    <lineage>
        <taxon>Bacteria</taxon>
        <taxon>Bacillati</taxon>
        <taxon>Actinomycetota</taxon>
        <taxon>Actinomycetes</taxon>
        <taxon>Mycobacteriales</taxon>
        <taxon>Mycobacteriaceae</taxon>
        <taxon>Mycobacterium</taxon>
        <taxon>Mycobacterium avium complex (MAC)</taxon>
    </lineage>
</organism>
<geneLocation type="plasmid" evidence="1 2">
    <name>pM018</name>
</geneLocation>
<evidence type="ECO:0000313" key="2">
    <source>
        <dbReference type="Proteomes" id="UP000595205"/>
    </source>
</evidence>
<evidence type="ECO:0008006" key="3">
    <source>
        <dbReference type="Google" id="ProtNLM"/>
    </source>
</evidence>
<dbReference type="Pfam" id="PF17395">
    <property type="entry name" value="DUF5403"/>
    <property type="match status" value="1"/>
</dbReference>
<dbReference type="EMBL" id="AP024256">
    <property type="protein sequence ID" value="BCP02522.1"/>
    <property type="molecule type" value="Genomic_DNA"/>
</dbReference>
<protein>
    <recommendedName>
        <fullName evidence="3">HK97 gp10 family phage protein</fullName>
    </recommendedName>
</protein>